<dbReference type="GO" id="GO:0071897">
    <property type="term" value="P:DNA biosynthetic process"/>
    <property type="evidence" value="ECO:0007669"/>
    <property type="project" value="UniProtKB-KW"/>
</dbReference>
<sequence>MYIYKTTGVCSKQIEFHVEESILKEVKFYAGCPGSLQGISRLISGMHIDDAIEKLHGITCSGKNTSCPDQLTKALMLLKEQIA</sequence>
<dbReference type="RefSeq" id="WP_184311601.1">
    <property type="nucleotide sequence ID" value="NZ_JACHEN010000020.1"/>
</dbReference>
<dbReference type="EMBL" id="JACHEN010000020">
    <property type="protein sequence ID" value="MBB6217086.1"/>
    <property type="molecule type" value="Genomic_DNA"/>
</dbReference>
<evidence type="ECO:0000256" key="3">
    <source>
        <dbReference type="ARBA" id="ARBA00022634"/>
    </source>
</evidence>
<organism evidence="7 8">
    <name type="scientific">Anaerosolibacter carboniphilus</name>
    <dbReference type="NCBI Taxonomy" id="1417629"/>
    <lineage>
        <taxon>Bacteria</taxon>
        <taxon>Bacillati</taxon>
        <taxon>Bacillota</taxon>
        <taxon>Clostridia</taxon>
        <taxon>Peptostreptococcales</taxon>
        <taxon>Thermotaleaceae</taxon>
        <taxon>Anaerosolibacter</taxon>
    </lineage>
</organism>
<comment type="caution">
    <text evidence="7">The sequence shown here is derived from an EMBL/GenBank/DDBJ whole genome shotgun (WGS) entry which is preliminary data.</text>
</comment>
<evidence type="ECO:0000256" key="5">
    <source>
        <dbReference type="ARBA" id="ARBA00047754"/>
    </source>
</evidence>
<dbReference type="EC" id="1.17.4.1" evidence="2"/>
<evidence type="ECO:0000256" key="4">
    <source>
        <dbReference type="ARBA" id="ARBA00022741"/>
    </source>
</evidence>
<evidence type="ECO:0000259" key="6">
    <source>
        <dbReference type="Pfam" id="PF12637"/>
    </source>
</evidence>
<evidence type="ECO:0000256" key="1">
    <source>
        <dbReference type="ARBA" id="ARBA00007405"/>
    </source>
</evidence>
<keyword evidence="4" id="KW-0547">Nucleotide-binding</keyword>
<comment type="similarity">
    <text evidence="1">Belongs to the ribonucleoside diphosphate reductase class-2 family.</text>
</comment>
<dbReference type="InterPro" id="IPR024434">
    <property type="entry name" value="TSCPD_dom"/>
</dbReference>
<dbReference type="Pfam" id="PF12637">
    <property type="entry name" value="TSCPD"/>
    <property type="match status" value="1"/>
</dbReference>
<reference evidence="7 8" key="1">
    <citation type="submission" date="2020-08" db="EMBL/GenBank/DDBJ databases">
        <title>Genomic Encyclopedia of Type Strains, Phase IV (KMG-IV): sequencing the most valuable type-strain genomes for metagenomic binning, comparative biology and taxonomic classification.</title>
        <authorList>
            <person name="Goeker M."/>
        </authorList>
    </citation>
    <scope>NUCLEOTIDE SEQUENCE [LARGE SCALE GENOMIC DNA]</scope>
    <source>
        <strain evidence="7 8">DSM 103526</strain>
    </source>
</reference>
<dbReference type="GO" id="GO:0000166">
    <property type="term" value="F:nucleotide binding"/>
    <property type="evidence" value="ECO:0007669"/>
    <property type="project" value="UniProtKB-KW"/>
</dbReference>
<evidence type="ECO:0000313" key="8">
    <source>
        <dbReference type="Proteomes" id="UP000579281"/>
    </source>
</evidence>
<accession>A0A841KU19</accession>
<protein>
    <recommendedName>
        <fullName evidence="2">ribonucleoside-diphosphate reductase</fullName>
        <ecNumber evidence="2">1.17.4.1</ecNumber>
    </recommendedName>
</protein>
<comment type="catalytic activity">
    <reaction evidence="5">
        <text>a 2'-deoxyribonucleoside 5'-diphosphate + [thioredoxin]-disulfide + H2O = a ribonucleoside 5'-diphosphate + [thioredoxin]-dithiol</text>
        <dbReference type="Rhea" id="RHEA:23252"/>
        <dbReference type="Rhea" id="RHEA-COMP:10698"/>
        <dbReference type="Rhea" id="RHEA-COMP:10700"/>
        <dbReference type="ChEBI" id="CHEBI:15377"/>
        <dbReference type="ChEBI" id="CHEBI:29950"/>
        <dbReference type="ChEBI" id="CHEBI:50058"/>
        <dbReference type="ChEBI" id="CHEBI:57930"/>
        <dbReference type="ChEBI" id="CHEBI:73316"/>
        <dbReference type="EC" id="1.17.4.1"/>
    </reaction>
</comment>
<name>A0A841KU19_9FIRM</name>
<proteinExistence type="inferred from homology"/>
<dbReference type="GO" id="GO:0004748">
    <property type="term" value="F:ribonucleoside-diphosphate reductase activity, thioredoxin disulfide as acceptor"/>
    <property type="evidence" value="ECO:0007669"/>
    <property type="project" value="UniProtKB-EC"/>
</dbReference>
<dbReference type="AlphaFoldDB" id="A0A841KU19"/>
<dbReference type="NCBIfam" id="TIGR03905">
    <property type="entry name" value="TIGR03905_4_Cys"/>
    <property type="match status" value="1"/>
</dbReference>
<evidence type="ECO:0000313" key="7">
    <source>
        <dbReference type="EMBL" id="MBB6217086.1"/>
    </source>
</evidence>
<gene>
    <name evidence="7" type="ORF">HNQ80_003192</name>
</gene>
<keyword evidence="3" id="KW-0237">DNA synthesis</keyword>
<keyword evidence="8" id="KW-1185">Reference proteome</keyword>
<feature type="domain" description="TSCPD" evidence="6">
    <location>
        <begin position="4"/>
        <end position="76"/>
    </location>
</feature>
<evidence type="ECO:0000256" key="2">
    <source>
        <dbReference type="ARBA" id="ARBA00012274"/>
    </source>
</evidence>
<dbReference type="Proteomes" id="UP000579281">
    <property type="component" value="Unassembled WGS sequence"/>
</dbReference>
<dbReference type="InterPro" id="IPR023806">
    <property type="entry name" value="CHP03905"/>
</dbReference>